<protein>
    <submittedName>
        <fullName evidence="4">Arylsulfatase</fullName>
    </submittedName>
</protein>
<dbReference type="GO" id="GO:0016787">
    <property type="term" value="F:hydrolase activity"/>
    <property type="evidence" value="ECO:0007669"/>
    <property type="project" value="UniProtKB-KW"/>
</dbReference>
<comment type="similarity">
    <text evidence="1">Belongs to the sulfatase family.</text>
</comment>
<reference evidence="4 5" key="1">
    <citation type="submission" date="2017-08" db="EMBL/GenBank/DDBJ databases">
        <title>The whole genome shortgun sequences of strain Leeuwenhoekiella nanhaiensis G18 from the South China Sea.</title>
        <authorList>
            <person name="Liu Q."/>
        </authorList>
    </citation>
    <scope>NUCLEOTIDE SEQUENCE [LARGE SCALE GENOMIC DNA]</scope>
    <source>
        <strain evidence="4 5">G18</strain>
    </source>
</reference>
<dbReference type="InterPro" id="IPR052701">
    <property type="entry name" value="GAG_Ulvan_Degrading_Sulfatases"/>
</dbReference>
<dbReference type="PROSITE" id="PS00149">
    <property type="entry name" value="SULFATASE_2"/>
    <property type="match status" value="1"/>
</dbReference>
<evidence type="ECO:0000259" key="3">
    <source>
        <dbReference type="Pfam" id="PF00884"/>
    </source>
</evidence>
<accession>A0A2G1VQT2</accession>
<proteinExistence type="inferred from homology"/>
<dbReference type="Gene3D" id="3.40.720.10">
    <property type="entry name" value="Alkaline Phosphatase, subunit A"/>
    <property type="match status" value="1"/>
</dbReference>
<dbReference type="CDD" id="cd16143">
    <property type="entry name" value="ARS_like"/>
    <property type="match status" value="1"/>
</dbReference>
<evidence type="ECO:0000313" key="4">
    <source>
        <dbReference type="EMBL" id="PHQ28809.1"/>
    </source>
</evidence>
<keyword evidence="2" id="KW-0378">Hydrolase</keyword>
<dbReference type="PANTHER" id="PTHR43751">
    <property type="entry name" value="SULFATASE"/>
    <property type="match status" value="1"/>
</dbReference>
<name>A0A2G1VQT2_9FLAO</name>
<gene>
    <name evidence="4" type="ORF">CJ305_13405</name>
</gene>
<dbReference type="PANTHER" id="PTHR43751:SF6">
    <property type="entry name" value="N-ACETYLGALACTOSAMINE-6-O-SULFATASE"/>
    <property type="match status" value="1"/>
</dbReference>
<dbReference type="Gene3D" id="3.30.1120.10">
    <property type="match status" value="1"/>
</dbReference>
<evidence type="ECO:0000256" key="1">
    <source>
        <dbReference type="ARBA" id="ARBA00008779"/>
    </source>
</evidence>
<sequence length="526" mass="57545">MSKYCIGLLGFMLFQLSCKHVQEPSTTRTNASPDALPNIVIFYVDDLGYGDLGVYGAQGVSTPNVDKLAANGVVFTDAHSTSATCTPSRYSLLTGQYAFRNNASVLPGDAPLIIDPDLETLPKMLKRSGYRTGVVGKWHLGLGNGDVDWNTTIKPGPFETGFDYSFLIPATGDRVPSVYVENDRVVGLSKREAPLEVNYSRKIGNLPDGIQNPELLRQPADPEHSNTVVNGISRIGFMTGGDSAYWNDEDFADVLTAKADTFISKKAEQPFFLYFSFHDIHVPRLPHPRFQGKSTMGPRGDAIVQMDWITGKVIESLKQKNLLENTLIIFTSDNGPVLNDGYDDQAVELLGKHKPGGIYRGGKYSAFEAGTRVPTIVYWEGKAIAGVNEALISQVDIYASLANLTASPLQKGEAIDSKDLSDVLLGKSNSGRSVMVEESFTLALRNKHWKFIDALPRKKGLPTFIARKGIEDGASYEMQLYNLSLDPSEQINVAQVHPELVKTLKSQLDSIKAVKPIVAERVVLGN</sequence>
<feature type="domain" description="Sulfatase N-terminal" evidence="3">
    <location>
        <begin position="37"/>
        <end position="405"/>
    </location>
</feature>
<dbReference type="InterPro" id="IPR024607">
    <property type="entry name" value="Sulfatase_CS"/>
</dbReference>
<dbReference type="EMBL" id="NQXA01000011">
    <property type="protein sequence ID" value="PHQ28809.1"/>
    <property type="molecule type" value="Genomic_DNA"/>
</dbReference>
<comment type="caution">
    <text evidence="4">The sequence shown here is derived from an EMBL/GenBank/DDBJ whole genome shotgun (WGS) entry which is preliminary data.</text>
</comment>
<organism evidence="4 5">
    <name type="scientific">Leeuwenhoekiella nanhaiensis</name>
    <dbReference type="NCBI Taxonomy" id="1655491"/>
    <lineage>
        <taxon>Bacteria</taxon>
        <taxon>Pseudomonadati</taxon>
        <taxon>Bacteroidota</taxon>
        <taxon>Flavobacteriia</taxon>
        <taxon>Flavobacteriales</taxon>
        <taxon>Flavobacteriaceae</taxon>
        <taxon>Leeuwenhoekiella</taxon>
    </lineage>
</organism>
<dbReference type="InterPro" id="IPR017850">
    <property type="entry name" value="Alkaline_phosphatase_core_sf"/>
</dbReference>
<dbReference type="SUPFAM" id="SSF53649">
    <property type="entry name" value="Alkaline phosphatase-like"/>
    <property type="match status" value="1"/>
</dbReference>
<dbReference type="OrthoDB" id="9765065at2"/>
<evidence type="ECO:0000256" key="2">
    <source>
        <dbReference type="ARBA" id="ARBA00022801"/>
    </source>
</evidence>
<evidence type="ECO:0000313" key="5">
    <source>
        <dbReference type="Proteomes" id="UP000229433"/>
    </source>
</evidence>
<dbReference type="PROSITE" id="PS00523">
    <property type="entry name" value="SULFATASE_1"/>
    <property type="match status" value="1"/>
</dbReference>
<dbReference type="AlphaFoldDB" id="A0A2G1VQT2"/>
<dbReference type="Pfam" id="PF00884">
    <property type="entry name" value="Sulfatase"/>
    <property type="match status" value="1"/>
</dbReference>
<dbReference type="InterPro" id="IPR000917">
    <property type="entry name" value="Sulfatase_N"/>
</dbReference>
<keyword evidence="5" id="KW-1185">Reference proteome</keyword>
<dbReference type="Proteomes" id="UP000229433">
    <property type="component" value="Unassembled WGS sequence"/>
</dbReference>
<dbReference type="RefSeq" id="WP_099646801.1">
    <property type="nucleotide sequence ID" value="NZ_KZ319293.1"/>
</dbReference>